<evidence type="ECO:0000313" key="4">
    <source>
        <dbReference type="Proteomes" id="UP000268844"/>
    </source>
</evidence>
<evidence type="ECO:0000313" key="3">
    <source>
        <dbReference type="EMBL" id="VDS05197.1"/>
    </source>
</evidence>
<dbReference type="InterPro" id="IPR052196">
    <property type="entry name" value="Bact_Kbp"/>
</dbReference>
<dbReference type="RefSeq" id="WP_126150738.1">
    <property type="nucleotide sequence ID" value="NZ_JBHTMH010000001.1"/>
</dbReference>
<sequence length="678" mass="66629">MVVLGVLTGPSVVTCFNSPDGMGQCLRGKMVDAGLFPPPPATEIAETEAPAEPAVETPAAAPAEGEVTEAPALDVTEPTQTAMAPADVVAATFGLLRAEPDGSVVIAGSGTPGSEVEVYLNGSLLGRATVETSGDWVLVPDAPLPPGGVEITLGEKGKTGQSPDSFVVVIHDDKTTQPLVVASAPGQASEILQGLIRTPEQPIQTATAPATTPAAPTTAAPATEAVAVPPAAPQPTPPASEPAAPAATETPAADTPAAPMQTASSEPAATTPEAPASAVAAGDTAEPAPAAALPDTTAPAIPAEQPASTPESAVPTAPAPTQTAATTPQPAGDTAAAAAAPEPAAQTAVVSPQPATDPAPASPTLADTVTTIDAIEIEGARTFFAGGGPNGGIIRLYVDDVHIADAVVDNGRWLVEAGSVLDKPSQRIRADLLQPGSATVLSRAEVDFVVQLPETEQSSIAVADAPVAPAAPASQPAATAAAAAPAEAPASGEATAAPAQSASAVPTQIAPSAPVAPASSQQEPAVPPPEVPATAPSVQQAPAAAPAAATPAAQPALAAPQPETAPAAPPAEPASAPPAPSSPATASEPAPATAAPVPAAQPQPAVPTLVAVSVGDPDAQRFAAGKAIIRRGDNLWTIARRVYGEGIKYTTIYEANTGQIRDPHRIYPGQVFDLPTGQ</sequence>
<dbReference type="SMART" id="SM00257">
    <property type="entry name" value="LysM"/>
    <property type="match status" value="1"/>
</dbReference>
<dbReference type="InterPro" id="IPR036779">
    <property type="entry name" value="LysM_dom_sf"/>
</dbReference>
<organism evidence="3 4">
    <name type="scientific">Devosia equisanguinis</name>
    <dbReference type="NCBI Taxonomy" id="2490941"/>
    <lineage>
        <taxon>Bacteria</taxon>
        <taxon>Pseudomonadati</taxon>
        <taxon>Pseudomonadota</taxon>
        <taxon>Alphaproteobacteria</taxon>
        <taxon>Hyphomicrobiales</taxon>
        <taxon>Devosiaceae</taxon>
        <taxon>Devosia</taxon>
    </lineage>
</organism>
<feature type="compositionally biased region" description="Low complexity" evidence="1">
    <location>
        <begin position="482"/>
        <end position="524"/>
    </location>
</feature>
<dbReference type="EMBL" id="UZWD01000028">
    <property type="protein sequence ID" value="VDS05197.1"/>
    <property type="molecule type" value="Genomic_DNA"/>
</dbReference>
<feature type="compositionally biased region" description="Low complexity" evidence="1">
    <location>
        <begin position="532"/>
        <end position="566"/>
    </location>
</feature>
<feature type="region of interest" description="Disordered" evidence="1">
    <location>
        <begin position="46"/>
        <end position="66"/>
    </location>
</feature>
<protein>
    <submittedName>
        <fullName evidence="3">LysM domain/BON superfamily protein</fullName>
    </submittedName>
</protein>
<evidence type="ECO:0000259" key="2">
    <source>
        <dbReference type="PROSITE" id="PS51782"/>
    </source>
</evidence>
<feature type="compositionally biased region" description="Pro residues" evidence="1">
    <location>
        <begin position="567"/>
        <end position="581"/>
    </location>
</feature>
<dbReference type="PROSITE" id="PS51782">
    <property type="entry name" value="LYSM"/>
    <property type="match status" value="1"/>
</dbReference>
<proteinExistence type="predicted"/>
<feature type="region of interest" description="Disordered" evidence="1">
    <location>
        <begin position="205"/>
        <end position="365"/>
    </location>
</feature>
<dbReference type="Pfam" id="PF01476">
    <property type="entry name" value="LysM"/>
    <property type="match status" value="1"/>
</dbReference>
<reference evidence="3 4" key="1">
    <citation type="submission" date="2018-12" db="EMBL/GenBank/DDBJ databases">
        <authorList>
            <person name="Criscuolo A."/>
        </authorList>
    </citation>
    <scope>NUCLEOTIDE SEQUENCE [LARGE SCALE GENOMIC DNA]</scope>
    <source>
        <strain evidence="3">ACIP1116281</strain>
    </source>
</reference>
<dbReference type="Gene3D" id="3.10.350.10">
    <property type="entry name" value="LysM domain"/>
    <property type="match status" value="1"/>
</dbReference>
<dbReference type="AlphaFoldDB" id="A0A3S4CE65"/>
<feature type="compositionally biased region" description="Low complexity" evidence="1">
    <location>
        <begin position="313"/>
        <end position="348"/>
    </location>
</feature>
<name>A0A3S4CE65_9HYPH</name>
<dbReference type="OrthoDB" id="370541at2"/>
<dbReference type="PANTHER" id="PTHR34700:SF4">
    <property type="entry name" value="PHAGE-LIKE ELEMENT PBSX PROTEIN XKDP"/>
    <property type="match status" value="1"/>
</dbReference>
<dbReference type="PANTHER" id="PTHR34700">
    <property type="entry name" value="POTASSIUM BINDING PROTEIN KBP"/>
    <property type="match status" value="1"/>
</dbReference>
<evidence type="ECO:0000256" key="1">
    <source>
        <dbReference type="SAM" id="MobiDB-lite"/>
    </source>
</evidence>
<feature type="compositionally biased region" description="Low complexity" evidence="1">
    <location>
        <begin position="205"/>
        <end position="229"/>
    </location>
</feature>
<accession>A0A3S4CE65</accession>
<feature type="compositionally biased region" description="Low complexity" evidence="1">
    <location>
        <begin position="582"/>
        <end position="598"/>
    </location>
</feature>
<feature type="compositionally biased region" description="Low complexity" evidence="1">
    <location>
        <begin position="241"/>
        <end position="303"/>
    </location>
</feature>
<dbReference type="Proteomes" id="UP000268844">
    <property type="component" value="Unassembled WGS sequence"/>
</dbReference>
<dbReference type="CDD" id="cd00118">
    <property type="entry name" value="LysM"/>
    <property type="match status" value="1"/>
</dbReference>
<dbReference type="InterPro" id="IPR013783">
    <property type="entry name" value="Ig-like_fold"/>
</dbReference>
<feature type="compositionally biased region" description="Pro residues" evidence="1">
    <location>
        <begin position="230"/>
        <end position="240"/>
    </location>
</feature>
<feature type="domain" description="LysM" evidence="2">
    <location>
        <begin position="625"/>
        <end position="674"/>
    </location>
</feature>
<feature type="region of interest" description="Disordered" evidence="1">
    <location>
        <begin position="482"/>
        <end position="602"/>
    </location>
</feature>
<dbReference type="Gene3D" id="2.60.40.10">
    <property type="entry name" value="Immunoglobulins"/>
    <property type="match status" value="1"/>
</dbReference>
<dbReference type="SUPFAM" id="SSF54106">
    <property type="entry name" value="LysM domain"/>
    <property type="match status" value="1"/>
</dbReference>
<keyword evidence="4" id="KW-1185">Reference proteome</keyword>
<dbReference type="InterPro" id="IPR018392">
    <property type="entry name" value="LysM"/>
</dbReference>
<gene>
    <name evidence="3" type="ORF">DEVEQU_02338</name>
</gene>